<accession>A0A6A5BQK0</accession>
<keyword evidence="2" id="KW-0472">Membrane</keyword>
<dbReference type="OrthoDB" id="10394623at2759"/>
<feature type="compositionally biased region" description="Basic and acidic residues" evidence="1">
    <location>
        <begin position="39"/>
        <end position="56"/>
    </location>
</feature>
<gene>
    <name evidence="3" type="ORF">FDP41_004323</name>
</gene>
<keyword evidence="4" id="KW-1185">Reference proteome</keyword>
<feature type="transmembrane region" description="Helical" evidence="2">
    <location>
        <begin position="667"/>
        <end position="686"/>
    </location>
</feature>
<dbReference type="VEuPathDB" id="AmoebaDB:NF0066190"/>
<keyword evidence="2" id="KW-1133">Transmembrane helix</keyword>
<evidence type="ECO:0000313" key="3">
    <source>
        <dbReference type="EMBL" id="KAF0976424.1"/>
    </source>
</evidence>
<feature type="transmembrane region" description="Helical" evidence="2">
    <location>
        <begin position="144"/>
        <end position="166"/>
    </location>
</feature>
<dbReference type="AlphaFoldDB" id="A0A6A5BQK0"/>
<feature type="transmembrane region" description="Helical" evidence="2">
    <location>
        <begin position="698"/>
        <end position="715"/>
    </location>
</feature>
<dbReference type="VEuPathDB" id="AmoebaDB:FDP41_004323"/>
<name>A0A6A5BQK0_NAEFO</name>
<feature type="transmembrane region" description="Helical" evidence="2">
    <location>
        <begin position="208"/>
        <end position="232"/>
    </location>
</feature>
<feature type="transmembrane region" description="Helical" evidence="2">
    <location>
        <begin position="178"/>
        <end position="196"/>
    </location>
</feature>
<dbReference type="EMBL" id="VFQX01000037">
    <property type="protein sequence ID" value="KAF0976424.1"/>
    <property type="molecule type" value="Genomic_DNA"/>
</dbReference>
<feature type="transmembrane region" description="Helical" evidence="2">
    <location>
        <begin position="829"/>
        <end position="846"/>
    </location>
</feature>
<feature type="region of interest" description="Disordered" evidence="1">
    <location>
        <begin position="1"/>
        <end position="56"/>
    </location>
</feature>
<comment type="caution">
    <text evidence="3">The sequence shown here is derived from an EMBL/GenBank/DDBJ whole genome shotgun (WGS) entry which is preliminary data.</text>
</comment>
<feature type="transmembrane region" description="Helical" evidence="2">
    <location>
        <begin position="788"/>
        <end position="808"/>
    </location>
</feature>
<feature type="transmembrane region" description="Helical" evidence="2">
    <location>
        <begin position="735"/>
        <end position="756"/>
    </location>
</feature>
<sequence length="853" mass="99444">MSSTSLWFIPKQEEEEDQSHKFQPDDDSSSGWRNSFRSNPDDENRKKNGNLHEHPHEDFQYLKKKKPSLAMHGASWSPYLENLENSDKKMFSSRPSSSCLSPQQNSYENYYFNYLIELENSDNNNSSNNTNSTQPFMINVSDSFAGIGFSYYLYYLFAFLIWLVFFDHVIPGNSLWNVTFSTLAFTLVTIISLITIHRAKIASSRWSYLLLAACEVLCGFLAYTVYVIRFLMTKNGIDRQKILQNLRSEFKNDDSRLEFIQNEVARRKWTQSHTLQLHPPAGTFVFYNRIYLQDEYLPRFRKTLFQNTLRSNNHGQQLVSGNNLEASLLETDPIISNTENDIAVHSSFQSLQSLEDFSHNHQSPPTPPQQQQEYVPPQITTGTDTDNITTTSVNAQSFYYTNREDGTMTSVDLNSSPNNLIYYEIEIAKGWADAFIRSFCFQIYLFGMQAKYRTPYAFSSIVDVNRGFSLMKFLNNKISSLRQRSRRSRDAINDSTLENSDYVTFDTLLKEHGTKQSHFKSKLSVVSSSATNDPSFSADETNFQFIEEEVTPKEITLLESREHLIQQANKSSYSIMNDLEEGCCKVTSSVRPPVQFGMFAPTEKQAAISIGFQVSRVIIPFILEMASEILLPTDQIEPIRYFHNFISQMFFGLFYNYLFVKVETWENFFLLTFINFIFLLVQYPLRATRTSYFVTQKVKYWILYIFGVKKFYPSLFYRITLQTYEHYLRNICAKFYLYEISSFASTLSFLIFTKILKSSEYNFQMYPILRDRYVNDSQYELSITSQSLVLLALEFLFIVIINVLVFIGTKKHISIVGRKLTVEDAKTRFLFAIFMLHFLNDIHYFMQRAPKFD</sequence>
<evidence type="ECO:0000313" key="4">
    <source>
        <dbReference type="Proteomes" id="UP000444721"/>
    </source>
</evidence>
<evidence type="ECO:0000256" key="1">
    <source>
        <dbReference type="SAM" id="MobiDB-lite"/>
    </source>
</evidence>
<feature type="transmembrane region" description="Helical" evidence="2">
    <location>
        <begin position="641"/>
        <end position="660"/>
    </location>
</feature>
<dbReference type="Proteomes" id="UP000444721">
    <property type="component" value="Unassembled WGS sequence"/>
</dbReference>
<dbReference type="GeneID" id="68111541"/>
<organism evidence="3 4">
    <name type="scientific">Naegleria fowleri</name>
    <name type="common">Brain eating amoeba</name>
    <dbReference type="NCBI Taxonomy" id="5763"/>
    <lineage>
        <taxon>Eukaryota</taxon>
        <taxon>Discoba</taxon>
        <taxon>Heterolobosea</taxon>
        <taxon>Tetramitia</taxon>
        <taxon>Eutetramitia</taxon>
        <taxon>Vahlkampfiidae</taxon>
        <taxon>Naegleria</taxon>
    </lineage>
</organism>
<proteinExistence type="predicted"/>
<reference evidence="3 4" key="1">
    <citation type="journal article" date="2019" name="Sci. Rep.">
        <title>Nanopore sequencing improves the draft genome of the human pathogenic amoeba Naegleria fowleri.</title>
        <authorList>
            <person name="Liechti N."/>
            <person name="Schurch N."/>
            <person name="Bruggmann R."/>
            <person name="Wittwer M."/>
        </authorList>
    </citation>
    <scope>NUCLEOTIDE SEQUENCE [LARGE SCALE GENOMIC DNA]</scope>
    <source>
        <strain evidence="3 4">ATCC 30894</strain>
    </source>
</reference>
<dbReference type="VEuPathDB" id="AmoebaDB:NfTy_084320"/>
<keyword evidence="2" id="KW-0812">Transmembrane</keyword>
<dbReference type="RefSeq" id="XP_044561137.1">
    <property type="nucleotide sequence ID" value="XM_044707725.1"/>
</dbReference>
<feature type="compositionally biased region" description="Polar residues" evidence="1">
    <location>
        <begin position="29"/>
        <end position="38"/>
    </location>
</feature>
<evidence type="ECO:0000256" key="2">
    <source>
        <dbReference type="SAM" id="Phobius"/>
    </source>
</evidence>
<protein>
    <submittedName>
        <fullName evidence="3">Uncharacterized protein</fullName>
    </submittedName>
</protein>